<name>A0ABW5HMQ4_9PSEU</name>
<reference evidence="2" key="1">
    <citation type="journal article" date="2019" name="Int. J. Syst. Evol. Microbiol.">
        <title>The Global Catalogue of Microorganisms (GCM) 10K type strain sequencing project: providing services to taxonomists for standard genome sequencing and annotation.</title>
        <authorList>
            <consortium name="The Broad Institute Genomics Platform"/>
            <consortium name="The Broad Institute Genome Sequencing Center for Infectious Disease"/>
            <person name="Wu L."/>
            <person name="Ma J."/>
        </authorList>
    </citation>
    <scope>NUCLEOTIDE SEQUENCE [LARGE SCALE GENOMIC DNA]</scope>
    <source>
        <strain evidence="2">CGMCC 4.7641</strain>
    </source>
</reference>
<accession>A0ABW5HMQ4</accession>
<gene>
    <name evidence="1" type="ORF">ACFSVL_44670</name>
</gene>
<dbReference type="EMBL" id="JBHUKS010000039">
    <property type="protein sequence ID" value="MFD2474569.1"/>
    <property type="molecule type" value="Genomic_DNA"/>
</dbReference>
<dbReference type="RefSeq" id="WP_378313949.1">
    <property type="nucleotide sequence ID" value="NZ_JBHUKS010000039.1"/>
</dbReference>
<dbReference type="Proteomes" id="UP001597483">
    <property type="component" value="Unassembled WGS sequence"/>
</dbReference>
<evidence type="ECO:0000313" key="1">
    <source>
        <dbReference type="EMBL" id="MFD2474569.1"/>
    </source>
</evidence>
<organism evidence="1 2">
    <name type="scientific">Amycolatopsis silviterrae</name>
    <dbReference type="NCBI Taxonomy" id="1656914"/>
    <lineage>
        <taxon>Bacteria</taxon>
        <taxon>Bacillati</taxon>
        <taxon>Actinomycetota</taxon>
        <taxon>Actinomycetes</taxon>
        <taxon>Pseudonocardiales</taxon>
        <taxon>Pseudonocardiaceae</taxon>
        <taxon>Amycolatopsis</taxon>
    </lineage>
</organism>
<comment type="caution">
    <text evidence="1">The sequence shown here is derived from an EMBL/GenBank/DDBJ whole genome shotgun (WGS) entry which is preliminary data.</text>
</comment>
<sequence>MSEAEPKTVEPMWPNGASEEYVAARLELAKAERALRDRIEEVAAARRRMPRGLLLDQYAFAEGPADPGLAEPVRETGLRELFGEHRTLVVYHLMFHPDDDAACPMCSMWVDGFRGVAHHLAQHTGFAVIGKAPLPKLRAWAARRGWAGLRILSSYGTSFNADLNAERSNGDQRPMISVFTAEGDAVRHFYTLPANFLDDSQRGIDLLSPVWNVLDLLPGGRGEWYAGNDYA</sequence>
<proteinExistence type="predicted"/>
<protein>
    <submittedName>
        <fullName evidence="1">DUF899 family protein</fullName>
    </submittedName>
</protein>
<evidence type="ECO:0000313" key="2">
    <source>
        <dbReference type="Proteomes" id="UP001597483"/>
    </source>
</evidence>
<dbReference type="InterPro" id="IPR010296">
    <property type="entry name" value="DUF899_thioredox"/>
</dbReference>
<dbReference type="Pfam" id="PF05988">
    <property type="entry name" value="DUF899"/>
    <property type="match status" value="1"/>
</dbReference>
<keyword evidence="2" id="KW-1185">Reference proteome</keyword>